<evidence type="ECO:0000256" key="1">
    <source>
        <dbReference type="SAM" id="MobiDB-lite"/>
    </source>
</evidence>
<name>A0AAD6X5A9_9AGAR</name>
<dbReference type="EMBL" id="JARJCM010000071">
    <property type="protein sequence ID" value="KAJ7032664.1"/>
    <property type="molecule type" value="Genomic_DNA"/>
</dbReference>
<accession>A0AAD6X5A9</accession>
<reference evidence="2" key="1">
    <citation type="submission" date="2023-03" db="EMBL/GenBank/DDBJ databases">
        <title>Massive genome expansion in bonnet fungi (Mycena s.s.) driven by repeated elements and novel gene families across ecological guilds.</title>
        <authorList>
            <consortium name="Lawrence Berkeley National Laboratory"/>
            <person name="Harder C.B."/>
            <person name="Miyauchi S."/>
            <person name="Viragh M."/>
            <person name="Kuo A."/>
            <person name="Thoen E."/>
            <person name="Andreopoulos B."/>
            <person name="Lu D."/>
            <person name="Skrede I."/>
            <person name="Drula E."/>
            <person name="Henrissat B."/>
            <person name="Morin E."/>
            <person name="Kohler A."/>
            <person name="Barry K."/>
            <person name="LaButti K."/>
            <person name="Morin E."/>
            <person name="Salamov A."/>
            <person name="Lipzen A."/>
            <person name="Mereny Z."/>
            <person name="Hegedus B."/>
            <person name="Baldrian P."/>
            <person name="Stursova M."/>
            <person name="Weitz H."/>
            <person name="Taylor A."/>
            <person name="Grigoriev I.V."/>
            <person name="Nagy L.G."/>
            <person name="Martin F."/>
            <person name="Kauserud H."/>
        </authorList>
    </citation>
    <scope>NUCLEOTIDE SEQUENCE</scope>
    <source>
        <strain evidence="2">CBHHK200</strain>
    </source>
</reference>
<gene>
    <name evidence="2" type="ORF">C8F04DRAFT_1184855</name>
</gene>
<proteinExistence type="predicted"/>
<dbReference type="AlphaFoldDB" id="A0AAD6X5A9"/>
<sequence>MPSISAPFSPLWQLRDPELSRNMYVTHLMLLTDASRRATRRSAQQRRPRGVTRRSARQRRINYTFAPRRTSLGKAVPRGAAKCTMWQCQRRVSTPAPFLLLGHPRGPEIFWRVYLTYSMRSTNVWKRSIGFRSGAARRGEVHAAPRQ</sequence>
<evidence type="ECO:0000313" key="3">
    <source>
        <dbReference type="Proteomes" id="UP001218188"/>
    </source>
</evidence>
<dbReference type="Proteomes" id="UP001218188">
    <property type="component" value="Unassembled WGS sequence"/>
</dbReference>
<feature type="compositionally biased region" description="Basic residues" evidence="1">
    <location>
        <begin position="37"/>
        <end position="55"/>
    </location>
</feature>
<feature type="region of interest" description="Disordered" evidence="1">
    <location>
        <begin position="36"/>
        <end position="55"/>
    </location>
</feature>
<protein>
    <submittedName>
        <fullName evidence="2">Uncharacterized protein</fullName>
    </submittedName>
</protein>
<organism evidence="2 3">
    <name type="scientific">Mycena alexandri</name>
    <dbReference type="NCBI Taxonomy" id="1745969"/>
    <lineage>
        <taxon>Eukaryota</taxon>
        <taxon>Fungi</taxon>
        <taxon>Dikarya</taxon>
        <taxon>Basidiomycota</taxon>
        <taxon>Agaricomycotina</taxon>
        <taxon>Agaricomycetes</taxon>
        <taxon>Agaricomycetidae</taxon>
        <taxon>Agaricales</taxon>
        <taxon>Marasmiineae</taxon>
        <taxon>Mycenaceae</taxon>
        <taxon>Mycena</taxon>
    </lineage>
</organism>
<comment type="caution">
    <text evidence="2">The sequence shown here is derived from an EMBL/GenBank/DDBJ whole genome shotgun (WGS) entry which is preliminary data.</text>
</comment>
<evidence type="ECO:0000313" key="2">
    <source>
        <dbReference type="EMBL" id="KAJ7032664.1"/>
    </source>
</evidence>
<keyword evidence="3" id="KW-1185">Reference proteome</keyword>